<organism evidence="2 3">
    <name type="scientific">Desulfobacter latus</name>
    <dbReference type="NCBI Taxonomy" id="2292"/>
    <lineage>
        <taxon>Bacteria</taxon>
        <taxon>Pseudomonadati</taxon>
        <taxon>Thermodesulfobacteriota</taxon>
        <taxon>Desulfobacteria</taxon>
        <taxon>Desulfobacterales</taxon>
        <taxon>Desulfobacteraceae</taxon>
        <taxon>Desulfobacter</taxon>
    </lineage>
</organism>
<dbReference type="Pfam" id="PF03168">
    <property type="entry name" value="LEA_2"/>
    <property type="match status" value="1"/>
</dbReference>
<dbReference type="Proteomes" id="UP000553343">
    <property type="component" value="Unassembled WGS sequence"/>
</dbReference>
<evidence type="ECO:0000313" key="3">
    <source>
        <dbReference type="Proteomes" id="UP000553343"/>
    </source>
</evidence>
<evidence type="ECO:0000313" key="2">
    <source>
        <dbReference type="EMBL" id="NWH06149.1"/>
    </source>
</evidence>
<reference evidence="2 3" key="1">
    <citation type="submission" date="2020-06" db="EMBL/GenBank/DDBJ databases">
        <title>High-quality draft genome of sulfate reducer Desulfobacter latus type strain AcrS2 isolated from marine sediment.</title>
        <authorList>
            <person name="Hoppe M."/>
            <person name="Larsen C.K."/>
            <person name="Marshall I.P.G."/>
            <person name="Schramm A."/>
            <person name="Marietou A.G."/>
        </authorList>
    </citation>
    <scope>NUCLEOTIDE SEQUENCE [LARGE SCALE GENOMIC DNA]</scope>
    <source>
        <strain evidence="2 3">AcRS2</strain>
    </source>
</reference>
<dbReference type="SMART" id="SM00769">
    <property type="entry name" value="WHy"/>
    <property type="match status" value="1"/>
</dbReference>
<proteinExistence type="predicted"/>
<dbReference type="SUPFAM" id="SSF117070">
    <property type="entry name" value="LEA14-like"/>
    <property type="match status" value="1"/>
</dbReference>
<dbReference type="InterPro" id="IPR013990">
    <property type="entry name" value="WHy-dom"/>
</dbReference>
<dbReference type="GO" id="GO:0009269">
    <property type="term" value="P:response to desiccation"/>
    <property type="evidence" value="ECO:0007669"/>
    <property type="project" value="InterPro"/>
</dbReference>
<comment type="caution">
    <text evidence="2">The sequence shown here is derived from an EMBL/GenBank/DDBJ whole genome shotgun (WGS) entry which is preliminary data.</text>
</comment>
<gene>
    <name evidence="2" type="ORF">HXW94_14330</name>
</gene>
<sequence length="165" mass="18105">MSGFSHRKGYKAFFTSLLLPVVLIFSSCAPLQPGFETPVVSISSFEALPSQSIVPQFEIGLHIVNPNRSALNLKGVVYTISLEGHKLMTGVTNELPVIEAYSEGDILINASVDLFSSIGFFTDLIRNQNLGKISYQFNAKLDVGTLHPIIRVTKEGAFNYSSFLF</sequence>
<keyword evidence="3" id="KW-1185">Reference proteome</keyword>
<dbReference type="Gene3D" id="2.60.40.1820">
    <property type="match status" value="1"/>
</dbReference>
<dbReference type="AlphaFoldDB" id="A0A850SY80"/>
<name>A0A850SY80_9BACT</name>
<evidence type="ECO:0000259" key="1">
    <source>
        <dbReference type="SMART" id="SM00769"/>
    </source>
</evidence>
<protein>
    <submittedName>
        <fullName evidence="2">LEA type 2 family protein</fullName>
    </submittedName>
</protein>
<dbReference type="EMBL" id="JACADJ010000060">
    <property type="protein sequence ID" value="NWH06149.1"/>
    <property type="molecule type" value="Genomic_DNA"/>
</dbReference>
<dbReference type="InterPro" id="IPR004864">
    <property type="entry name" value="LEA_2"/>
</dbReference>
<accession>A0A850SY80</accession>
<dbReference type="PROSITE" id="PS51257">
    <property type="entry name" value="PROKAR_LIPOPROTEIN"/>
    <property type="match status" value="1"/>
</dbReference>
<feature type="domain" description="Water stress and hypersensitive response" evidence="1">
    <location>
        <begin position="40"/>
        <end position="157"/>
    </location>
</feature>